<keyword evidence="4 7" id="KW-0067">ATP-binding</keyword>
<comment type="caution">
    <text evidence="7">The sequence shown here is derived from an EMBL/GenBank/DDBJ whole genome shotgun (WGS) entry which is preliminary data.</text>
</comment>
<keyword evidence="5" id="KW-0029">Amino-acid transport</keyword>
<dbReference type="Pfam" id="PF00005">
    <property type="entry name" value="ABC_tran"/>
    <property type="match status" value="1"/>
</dbReference>
<dbReference type="Gene3D" id="3.40.50.300">
    <property type="entry name" value="P-loop containing nucleotide triphosphate hydrolases"/>
    <property type="match status" value="1"/>
</dbReference>
<dbReference type="AlphaFoldDB" id="A0A7K3NPF7"/>
<comment type="similarity">
    <text evidence="1">Belongs to the ABC transporter superfamily.</text>
</comment>
<evidence type="ECO:0000259" key="6">
    <source>
        <dbReference type="PROSITE" id="PS50893"/>
    </source>
</evidence>
<reference evidence="7 8" key="1">
    <citation type="submission" date="2020-02" db="EMBL/GenBank/DDBJ databases">
        <title>Comparative genomics of sulfur disproportionating microorganisms.</title>
        <authorList>
            <person name="Ward L.M."/>
            <person name="Bertran E."/>
            <person name="Johnston D.T."/>
        </authorList>
    </citation>
    <scope>NUCLEOTIDE SEQUENCE [LARGE SCALE GENOMIC DNA]</scope>
    <source>
        <strain evidence="7 8">DSM 3696</strain>
    </source>
</reference>
<dbReference type="GO" id="GO:0016887">
    <property type="term" value="F:ATP hydrolysis activity"/>
    <property type="evidence" value="ECO:0007669"/>
    <property type="project" value="InterPro"/>
</dbReference>
<organism evidence="7 8">
    <name type="scientific">Desulfolutivibrio sulfodismutans</name>
    <dbReference type="NCBI Taxonomy" id="63561"/>
    <lineage>
        <taxon>Bacteria</taxon>
        <taxon>Pseudomonadati</taxon>
        <taxon>Thermodesulfobacteriota</taxon>
        <taxon>Desulfovibrionia</taxon>
        <taxon>Desulfovibrionales</taxon>
        <taxon>Desulfovibrionaceae</taxon>
        <taxon>Desulfolutivibrio</taxon>
    </lineage>
</organism>
<evidence type="ECO:0000256" key="1">
    <source>
        <dbReference type="ARBA" id="ARBA00005417"/>
    </source>
</evidence>
<gene>
    <name evidence="7" type="ORF">G3N56_15165</name>
</gene>
<proteinExistence type="inferred from homology"/>
<dbReference type="PIRSF" id="PIRSF039137">
    <property type="entry name" value="ABC_branched_ATPase"/>
    <property type="match status" value="1"/>
</dbReference>
<evidence type="ECO:0000313" key="8">
    <source>
        <dbReference type="Proteomes" id="UP000469724"/>
    </source>
</evidence>
<dbReference type="Proteomes" id="UP000469724">
    <property type="component" value="Unassembled WGS sequence"/>
</dbReference>
<dbReference type="EMBL" id="JAAGRQ010000077">
    <property type="protein sequence ID" value="NDY58074.1"/>
    <property type="molecule type" value="Genomic_DNA"/>
</dbReference>
<dbReference type="PANTHER" id="PTHR43820">
    <property type="entry name" value="HIGH-AFFINITY BRANCHED-CHAIN AMINO ACID TRANSPORT ATP-BINDING PROTEIN LIVF"/>
    <property type="match status" value="1"/>
</dbReference>
<evidence type="ECO:0000256" key="2">
    <source>
        <dbReference type="ARBA" id="ARBA00022448"/>
    </source>
</evidence>
<evidence type="ECO:0000313" key="7">
    <source>
        <dbReference type="EMBL" id="NDY58074.1"/>
    </source>
</evidence>
<dbReference type="GO" id="GO:0015807">
    <property type="term" value="P:L-amino acid transport"/>
    <property type="evidence" value="ECO:0007669"/>
    <property type="project" value="TreeGrafter"/>
</dbReference>
<dbReference type="InterPro" id="IPR017871">
    <property type="entry name" value="ABC_transporter-like_CS"/>
</dbReference>
<dbReference type="InterPro" id="IPR030660">
    <property type="entry name" value="ABC_branched_ATPase_LivF/BraG"/>
</dbReference>
<name>A0A7K3NPF7_9BACT</name>
<dbReference type="RefSeq" id="WP_163303154.1">
    <property type="nucleotide sequence ID" value="NZ_JAAGRQ010000077.1"/>
</dbReference>
<evidence type="ECO:0000256" key="4">
    <source>
        <dbReference type="ARBA" id="ARBA00022840"/>
    </source>
</evidence>
<dbReference type="InterPro" id="IPR027417">
    <property type="entry name" value="P-loop_NTPase"/>
</dbReference>
<dbReference type="SUPFAM" id="SSF52540">
    <property type="entry name" value="P-loop containing nucleoside triphosphate hydrolases"/>
    <property type="match status" value="1"/>
</dbReference>
<sequence length="239" mass="25989">MGATILELRGVSAHYGRIQSLRQVSLRVDEGEIVSIIGANGAGKSTTLMTICGIVRASEGDILYQGASIRDVASDRLPGMGLCQVPEGRRIFPRLSVSENLEMGAFFRRDAGGVKQDMNLAFRLFPVLYERRTQKGGTLSGGEQQMLAIARALMSRPKMLLLDEPSLGLSPLFSQHIFKIIKDINEQQGTTILLVEQNANIALSLADRGYVLETGRVVMEDKAAALRANPEIKKAYLGG</sequence>
<keyword evidence="8" id="KW-1185">Reference proteome</keyword>
<feature type="domain" description="ABC transporter" evidence="6">
    <location>
        <begin position="6"/>
        <end position="239"/>
    </location>
</feature>
<dbReference type="PROSITE" id="PS00211">
    <property type="entry name" value="ABC_TRANSPORTER_1"/>
    <property type="match status" value="1"/>
</dbReference>
<dbReference type="PROSITE" id="PS50893">
    <property type="entry name" value="ABC_TRANSPORTER_2"/>
    <property type="match status" value="1"/>
</dbReference>
<dbReference type="CDD" id="cd03224">
    <property type="entry name" value="ABC_TM1139_LivF_branched"/>
    <property type="match status" value="1"/>
</dbReference>
<dbReference type="GO" id="GO:0015658">
    <property type="term" value="F:branched-chain amino acid transmembrane transporter activity"/>
    <property type="evidence" value="ECO:0007669"/>
    <property type="project" value="InterPro"/>
</dbReference>
<evidence type="ECO:0000256" key="5">
    <source>
        <dbReference type="ARBA" id="ARBA00022970"/>
    </source>
</evidence>
<dbReference type="PANTHER" id="PTHR43820:SF4">
    <property type="entry name" value="HIGH-AFFINITY BRANCHED-CHAIN AMINO ACID TRANSPORT ATP-BINDING PROTEIN LIVF"/>
    <property type="match status" value="1"/>
</dbReference>
<dbReference type="GO" id="GO:0005524">
    <property type="term" value="F:ATP binding"/>
    <property type="evidence" value="ECO:0007669"/>
    <property type="project" value="UniProtKB-KW"/>
</dbReference>
<dbReference type="InterPro" id="IPR003439">
    <property type="entry name" value="ABC_transporter-like_ATP-bd"/>
</dbReference>
<dbReference type="InterPro" id="IPR052156">
    <property type="entry name" value="BCAA_Transport_ATP-bd_LivF"/>
</dbReference>
<dbReference type="InterPro" id="IPR003593">
    <property type="entry name" value="AAA+_ATPase"/>
</dbReference>
<keyword evidence="3" id="KW-0547">Nucleotide-binding</keyword>
<evidence type="ECO:0000256" key="3">
    <source>
        <dbReference type="ARBA" id="ARBA00022741"/>
    </source>
</evidence>
<keyword evidence="2" id="KW-0813">Transport</keyword>
<protein>
    <submittedName>
        <fullName evidence="7">ABC transporter ATP-binding protein</fullName>
    </submittedName>
</protein>
<dbReference type="SMART" id="SM00382">
    <property type="entry name" value="AAA"/>
    <property type="match status" value="1"/>
</dbReference>
<accession>A0A7K3NPF7</accession>